<dbReference type="Proteomes" id="UP001232725">
    <property type="component" value="Unassembled WGS sequence"/>
</dbReference>
<dbReference type="InterPro" id="IPR028973">
    <property type="entry name" value="PhnB-like"/>
</dbReference>
<name>A0ABT9IS99_9MICC</name>
<dbReference type="CDD" id="cd06588">
    <property type="entry name" value="PhnB_like"/>
    <property type="match status" value="1"/>
</dbReference>
<dbReference type="PANTHER" id="PTHR33990">
    <property type="entry name" value="PROTEIN YJDN-RELATED"/>
    <property type="match status" value="1"/>
</dbReference>
<organism evidence="2 3">
    <name type="scientific">Arthrobacter horti</name>
    <dbReference type="NCBI Taxonomy" id="3068273"/>
    <lineage>
        <taxon>Bacteria</taxon>
        <taxon>Bacillati</taxon>
        <taxon>Actinomycetota</taxon>
        <taxon>Actinomycetes</taxon>
        <taxon>Micrococcales</taxon>
        <taxon>Micrococcaceae</taxon>
        <taxon>Arthrobacter</taxon>
    </lineage>
</organism>
<feature type="domain" description="PhnB-like" evidence="1">
    <location>
        <begin position="5"/>
        <end position="121"/>
    </location>
</feature>
<dbReference type="Pfam" id="PF06983">
    <property type="entry name" value="3-dmu-9_3-mt"/>
    <property type="match status" value="1"/>
</dbReference>
<evidence type="ECO:0000259" key="1">
    <source>
        <dbReference type="Pfam" id="PF06983"/>
    </source>
</evidence>
<keyword evidence="3" id="KW-1185">Reference proteome</keyword>
<dbReference type="Gene3D" id="3.10.180.10">
    <property type="entry name" value="2,3-Dihydroxybiphenyl 1,2-Dioxygenase, domain 1"/>
    <property type="match status" value="1"/>
</dbReference>
<evidence type="ECO:0000313" key="2">
    <source>
        <dbReference type="EMBL" id="MDP5228460.1"/>
    </source>
</evidence>
<protein>
    <submittedName>
        <fullName evidence="2">VOC family protein</fullName>
    </submittedName>
</protein>
<evidence type="ECO:0000313" key="3">
    <source>
        <dbReference type="Proteomes" id="UP001232725"/>
    </source>
</evidence>
<reference evidence="2 3" key="1">
    <citation type="submission" date="2023-08" db="EMBL/GenBank/DDBJ databases">
        <title>Arthrobacter horti sp. nov., isolated from forest soil.</title>
        <authorList>
            <person name="Park M."/>
        </authorList>
    </citation>
    <scope>NUCLEOTIDE SEQUENCE [LARGE SCALE GENOMIC DNA]</scope>
    <source>
        <strain evidence="2 3">YJM1</strain>
    </source>
</reference>
<proteinExistence type="predicted"/>
<dbReference type="EMBL" id="JAVALS010000015">
    <property type="protein sequence ID" value="MDP5228460.1"/>
    <property type="molecule type" value="Genomic_DNA"/>
</dbReference>
<sequence length="162" mass="17524">MPALKNCVWLNGQAEDAADFYVSVFPNSERGVTTRYLEGSPFPSPFQPGDVLTADFTLDGVPFQTLNGGPMFSPSEGVSFSISCADQAEVDYYWDALTADGGQEQPCGWLKDKFGVSWQVVPMVVDEMTGSQDQAAALRAMQALMTMTRIDIAAMEAAFRGA</sequence>
<accession>A0ABT9IS99</accession>
<dbReference type="PANTHER" id="PTHR33990:SF2">
    <property type="entry name" value="PHNB-LIKE DOMAIN-CONTAINING PROTEIN"/>
    <property type="match status" value="1"/>
</dbReference>
<dbReference type="RefSeq" id="WP_305997506.1">
    <property type="nucleotide sequence ID" value="NZ_JAVALS010000015.1"/>
</dbReference>
<dbReference type="SUPFAM" id="SSF54593">
    <property type="entry name" value="Glyoxalase/Bleomycin resistance protein/Dihydroxybiphenyl dioxygenase"/>
    <property type="match status" value="1"/>
</dbReference>
<dbReference type="PIRSF" id="PIRSF021700">
    <property type="entry name" value="3_dmu_93_MTrfase"/>
    <property type="match status" value="1"/>
</dbReference>
<dbReference type="InterPro" id="IPR009725">
    <property type="entry name" value="3_dmu_93_MTrfase"/>
</dbReference>
<dbReference type="InterPro" id="IPR029068">
    <property type="entry name" value="Glyas_Bleomycin-R_OHBP_Dase"/>
</dbReference>
<comment type="caution">
    <text evidence="2">The sequence shown here is derived from an EMBL/GenBank/DDBJ whole genome shotgun (WGS) entry which is preliminary data.</text>
</comment>
<gene>
    <name evidence="2" type="ORF">Q9R02_14955</name>
</gene>